<dbReference type="PROSITE" id="PS51257">
    <property type="entry name" value="PROKAR_LIPOPROTEIN"/>
    <property type="match status" value="1"/>
</dbReference>
<feature type="signal peptide" evidence="1">
    <location>
        <begin position="1"/>
        <end position="20"/>
    </location>
</feature>
<gene>
    <name evidence="2" type="ORF">SAMN02745229_02950</name>
</gene>
<organism evidence="2 3">
    <name type="scientific">Butyrivibrio fibrisolvens DSM 3071</name>
    <dbReference type="NCBI Taxonomy" id="1121131"/>
    <lineage>
        <taxon>Bacteria</taxon>
        <taxon>Bacillati</taxon>
        <taxon>Bacillota</taxon>
        <taxon>Clostridia</taxon>
        <taxon>Lachnospirales</taxon>
        <taxon>Lachnospiraceae</taxon>
        <taxon>Butyrivibrio</taxon>
    </lineage>
</organism>
<evidence type="ECO:0000313" key="3">
    <source>
        <dbReference type="Proteomes" id="UP000184278"/>
    </source>
</evidence>
<evidence type="ECO:0000313" key="2">
    <source>
        <dbReference type="EMBL" id="SHI35254.1"/>
    </source>
</evidence>
<protein>
    <submittedName>
        <fullName evidence="2">Uncharacterized protein</fullName>
    </submittedName>
</protein>
<dbReference type="RefSeq" id="WP_073388879.1">
    <property type="nucleotide sequence ID" value="NZ_FQXK01000027.1"/>
</dbReference>
<dbReference type="AlphaFoldDB" id="A0A1M6AFC9"/>
<name>A0A1M6AFC9_BUTFI</name>
<accession>A0A1M6AFC9</accession>
<keyword evidence="1" id="KW-0732">Signal</keyword>
<dbReference type="Gene3D" id="2.60.40.4270">
    <property type="entry name" value="Listeria-Bacteroides repeat domain"/>
    <property type="match status" value="1"/>
</dbReference>
<dbReference type="GeneID" id="89507953"/>
<keyword evidence="3" id="KW-1185">Reference proteome</keyword>
<dbReference type="OrthoDB" id="1999899at2"/>
<dbReference type="InterPro" id="IPR042229">
    <property type="entry name" value="Listeria/Bacterioides_rpt_sf"/>
</dbReference>
<dbReference type="STRING" id="1121131.SAMN02745229_02950"/>
<sequence length="258" mass="27476">MNKNLVRLVTGISCITLAFASMVGCSGSSAGAGSAEGTSQDTAATAEQITVTFMEGDTELGSASANKGEVLSPDSYASFESKDGSEFLGWFEAPSFIEASRKDLTTDTFEEDTTLYASFSAKELTEDTRKWYLAGTSQTGPLKDNAWAGDIGQNLIDSFELVPTGNAVNEFAITIDLYAGDQFQIIADWSWDTQKGFGLFTELDETQFESGGSLGGSEQKANVNVLVDGNYTITLTTDPDNSSLDTVVVVRNGDVTNE</sequence>
<evidence type="ECO:0000256" key="1">
    <source>
        <dbReference type="SAM" id="SignalP"/>
    </source>
</evidence>
<dbReference type="Proteomes" id="UP000184278">
    <property type="component" value="Unassembled WGS sequence"/>
</dbReference>
<dbReference type="EMBL" id="FQXK01000027">
    <property type="protein sequence ID" value="SHI35254.1"/>
    <property type="molecule type" value="Genomic_DNA"/>
</dbReference>
<dbReference type="Gene3D" id="2.60.40.3620">
    <property type="match status" value="1"/>
</dbReference>
<feature type="chain" id="PRO_5038654016" evidence="1">
    <location>
        <begin position="21"/>
        <end position="258"/>
    </location>
</feature>
<proteinExistence type="predicted"/>
<reference evidence="3" key="1">
    <citation type="submission" date="2016-11" db="EMBL/GenBank/DDBJ databases">
        <authorList>
            <person name="Varghese N."/>
            <person name="Submissions S."/>
        </authorList>
    </citation>
    <scope>NUCLEOTIDE SEQUENCE [LARGE SCALE GENOMIC DNA]</scope>
    <source>
        <strain evidence="3">DSM 3071</strain>
    </source>
</reference>